<dbReference type="Gene3D" id="3.40.190.10">
    <property type="entry name" value="Periplasmic binding protein-like II"/>
    <property type="match status" value="2"/>
</dbReference>
<reference evidence="1" key="1">
    <citation type="submission" date="2023-01" db="EMBL/GenBank/DDBJ databases">
        <title>Complete genome sequence of Planctobacterium marinum strain Dej080120_11.</title>
        <authorList>
            <person name="Ueki S."/>
            <person name="Maruyama F."/>
        </authorList>
    </citation>
    <scope>NUCLEOTIDE SEQUENCE</scope>
    <source>
        <strain evidence="1">Dej080120_11</strain>
    </source>
</reference>
<evidence type="ECO:0000313" key="2">
    <source>
        <dbReference type="Proteomes" id="UP001333710"/>
    </source>
</evidence>
<dbReference type="KEGG" id="pmaw:MACH26_16540"/>
<organism evidence="1 2">
    <name type="scientific">Planctobacterium marinum</name>
    <dbReference type="NCBI Taxonomy" id="1631968"/>
    <lineage>
        <taxon>Bacteria</taxon>
        <taxon>Pseudomonadati</taxon>
        <taxon>Pseudomonadota</taxon>
        <taxon>Gammaproteobacteria</taxon>
        <taxon>Alteromonadales</taxon>
        <taxon>Alteromonadaceae</taxon>
        <taxon>Planctobacterium</taxon>
    </lineage>
</organism>
<gene>
    <name evidence="1" type="ORF">MACH26_16540</name>
</gene>
<evidence type="ECO:0000313" key="1">
    <source>
        <dbReference type="EMBL" id="BDX06133.1"/>
    </source>
</evidence>
<accession>A0AA48HUJ2</accession>
<dbReference type="Proteomes" id="UP001333710">
    <property type="component" value="Chromosome"/>
</dbReference>
<keyword evidence="2" id="KW-1185">Reference proteome</keyword>
<protein>
    <submittedName>
        <fullName evidence="1">Uncharacterized protein</fullName>
    </submittedName>
</protein>
<sequence>MIFFWVLLTPVNYAYSKTVIKVAVAQLPNVEKHPKETLFIELLNAMDNQSPDVRIEILEMPFARTLVELARGHVDAQLPVMYDPNDILGATDYMKQFGIKLNDFTYTDENLFRTHFVIVSKEDVEITPENLMEYEVATDMSHVAFFKHQFKGTHSMKAAIANVQRGTLDGYLFDSEKVSQVVRDLDFVDHRLNSFAFYDVRFMVRNDEKGIRIKLLLDQIVAELKESGEFDRVMHDLVNEHGY</sequence>
<dbReference type="AlphaFoldDB" id="A0AA48HUJ2"/>
<proteinExistence type="predicted"/>
<name>A0AA48HUJ2_9ALTE</name>
<dbReference type="SUPFAM" id="SSF53850">
    <property type="entry name" value="Periplasmic binding protein-like II"/>
    <property type="match status" value="1"/>
</dbReference>
<dbReference type="EMBL" id="AP027272">
    <property type="protein sequence ID" value="BDX06133.1"/>
    <property type="molecule type" value="Genomic_DNA"/>
</dbReference>